<evidence type="ECO:0000313" key="4">
    <source>
        <dbReference type="Proteomes" id="UP000193685"/>
    </source>
</evidence>
<dbReference type="GeneID" id="63788332"/>
<feature type="region of interest" description="Disordered" evidence="1">
    <location>
        <begin position="329"/>
        <end position="366"/>
    </location>
</feature>
<dbReference type="AlphaFoldDB" id="A0A1Y2FM38"/>
<keyword evidence="2" id="KW-0732">Signal</keyword>
<evidence type="ECO:0008006" key="5">
    <source>
        <dbReference type="Google" id="ProtNLM"/>
    </source>
</evidence>
<proteinExistence type="predicted"/>
<sequence length="366" mass="40606">MTFTLTLLSLLLLVMHPEQQHAAAKAGRSQGQNFIRGQGEAVDSQSNKRGREEGQTANVGSSSSATISTDISPAVEGRDYFPRAEKGKCYNATFSIEHIRAFYGDRALCVLNKSARQSHIEDVCDTWCRKEEENYGRSQSRFNSENTAKNRCIQSLNINITRKAVYFDSLQSCDFECTCTLFKYVERIKMPHVQYKNQHFELSPFKPKSYWAKKAKTDTLYTTGFGQPTEQCLAPAGHGNTNADHAAHADASTSGQAALAGNIAESFTSDQEMTSLELMEWLEDLYDVEQSLQTGLPVDRNILTLQSCNIPDLDNLPGSNQPSEEVCVAPTHAVQRQEGQEQERNDNQGADTADQGKAVLPARSFI</sequence>
<accession>A0A1Y2FM38</accession>
<name>A0A1Y2FM38_PROLT</name>
<evidence type="ECO:0000256" key="2">
    <source>
        <dbReference type="SAM" id="SignalP"/>
    </source>
</evidence>
<comment type="caution">
    <text evidence="3">The sequence shown here is derived from an EMBL/GenBank/DDBJ whole genome shotgun (WGS) entry which is preliminary data.</text>
</comment>
<dbReference type="Proteomes" id="UP000193685">
    <property type="component" value="Unassembled WGS sequence"/>
</dbReference>
<evidence type="ECO:0000313" key="3">
    <source>
        <dbReference type="EMBL" id="ORY85042.1"/>
    </source>
</evidence>
<reference evidence="3 4" key="1">
    <citation type="submission" date="2016-07" db="EMBL/GenBank/DDBJ databases">
        <title>Pervasive Adenine N6-methylation of Active Genes in Fungi.</title>
        <authorList>
            <consortium name="DOE Joint Genome Institute"/>
            <person name="Mondo S.J."/>
            <person name="Dannebaum R.O."/>
            <person name="Kuo R.C."/>
            <person name="Labutti K."/>
            <person name="Haridas S."/>
            <person name="Kuo A."/>
            <person name="Salamov A."/>
            <person name="Ahrendt S.R."/>
            <person name="Lipzen A."/>
            <person name="Sullivan W."/>
            <person name="Andreopoulos W.B."/>
            <person name="Clum A."/>
            <person name="Lindquist E."/>
            <person name="Daum C."/>
            <person name="Ramamoorthy G.K."/>
            <person name="Gryganskyi A."/>
            <person name="Culley D."/>
            <person name="Magnuson J.K."/>
            <person name="James T.Y."/>
            <person name="O'Malley M.A."/>
            <person name="Stajich J.E."/>
            <person name="Spatafora J.W."/>
            <person name="Visel A."/>
            <person name="Grigoriev I.V."/>
        </authorList>
    </citation>
    <scope>NUCLEOTIDE SEQUENCE [LARGE SCALE GENOMIC DNA]</scope>
    <source>
        <strain evidence="3 4">12-1054</strain>
    </source>
</reference>
<evidence type="ECO:0000256" key="1">
    <source>
        <dbReference type="SAM" id="MobiDB-lite"/>
    </source>
</evidence>
<gene>
    <name evidence="3" type="ORF">BCR37DRAFT_397553</name>
</gene>
<dbReference type="RefSeq" id="XP_040726825.1">
    <property type="nucleotide sequence ID" value="XM_040871733.1"/>
</dbReference>
<feature type="chain" id="PRO_5010990565" description="Apple domain-containing protein" evidence="2">
    <location>
        <begin position="23"/>
        <end position="366"/>
    </location>
</feature>
<dbReference type="EMBL" id="MCFI01000005">
    <property type="protein sequence ID" value="ORY85042.1"/>
    <property type="molecule type" value="Genomic_DNA"/>
</dbReference>
<organism evidence="3 4">
    <name type="scientific">Protomyces lactucae-debilis</name>
    <dbReference type="NCBI Taxonomy" id="2754530"/>
    <lineage>
        <taxon>Eukaryota</taxon>
        <taxon>Fungi</taxon>
        <taxon>Dikarya</taxon>
        <taxon>Ascomycota</taxon>
        <taxon>Taphrinomycotina</taxon>
        <taxon>Taphrinomycetes</taxon>
        <taxon>Taphrinales</taxon>
        <taxon>Protomycetaceae</taxon>
        <taxon>Protomyces</taxon>
    </lineage>
</organism>
<keyword evidence="4" id="KW-1185">Reference proteome</keyword>
<protein>
    <recommendedName>
        <fullName evidence="5">Apple domain-containing protein</fullName>
    </recommendedName>
</protein>
<feature type="signal peptide" evidence="2">
    <location>
        <begin position="1"/>
        <end position="22"/>
    </location>
</feature>
<feature type="region of interest" description="Disordered" evidence="1">
    <location>
        <begin position="38"/>
        <end position="68"/>
    </location>
</feature>